<evidence type="ECO:0000256" key="1">
    <source>
        <dbReference type="SAM" id="Phobius"/>
    </source>
</evidence>
<feature type="transmembrane region" description="Helical" evidence="1">
    <location>
        <begin position="39"/>
        <end position="65"/>
    </location>
</feature>
<organism evidence="2 3">
    <name type="scientific">Bifidobacterium longum</name>
    <dbReference type="NCBI Taxonomy" id="216816"/>
    <lineage>
        <taxon>Bacteria</taxon>
        <taxon>Bacillati</taxon>
        <taxon>Actinomycetota</taxon>
        <taxon>Actinomycetes</taxon>
        <taxon>Bifidobacteriales</taxon>
        <taxon>Bifidobacteriaceae</taxon>
        <taxon>Bifidobacterium</taxon>
    </lineage>
</organism>
<proteinExistence type="predicted"/>
<name>A0A3D8U080_BIFLN</name>
<keyword evidence="1" id="KW-0812">Transmembrane</keyword>
<accession>A0A3D8U080</accession>
<keyword evidence="1" id="KW-0472">Membrane</keyword>
<comment type="caution">
    <text evidence="2">The sequence shown here is derived from an EMBL/GenBank/DDBJ whole genome shotgun (WGS) entry which is preliminary data.</text>
</comment>
<sequence>MSPVGLAHFIELVVLFIIGIQVFRYLFRKWGISLFDEVADVMIIIAFSFGLIAASATYGVCWTFMQMVFPDYTYWLIGATK</sequence>
<protein>
    <submittedName>
        <fullName evidence="2">Uncharacterized protein</fullName>
    </submittedName>
</protein>
<evidence type="ECO:0000313" key="2">
    <source>
        <dbReference type="EMBL" id="RDX09084.1"/>
    </source>
</evidence>
<feature type="transmembrane region" description="Helical" evidence="1">
    <location>
        <begin position="6"/>
        <end position="27"/>
    </location>
</feature>
<reference evidence="2 3" key="1">
    <citation type="journal article" date="2017" name="Anaerobe">
        <title>Quantification, isolation and characterization of Bifidobacterium from the vaginal microbiomes of reproductive aged women.</title>
        <authorList>
            <person name="Freitas A.C."/>
            <person name="Hill J.E."/>
        </authorList>
    </citation>
    <scope>NUCLEOTIDE SEQUENCE [LARGE SCALE GENOMIC DNA]</scope>
    <source>
        <strain evidence="2 3">N6D05</strain>
    </source>
</reference>
<dbReference type="EMBL" id="NJNR01000019">
    <property type="protein sequence ID" value="RDX09084.1"/>
    <property type="molecule type" value="Genomic_DNA"/>
</dbReference>
<dbReference type="Proteomes" id="UP000257074">
    <property type="component" value="Unassembled WGS sequence"/>
</dbReference>
<dbReference type="RefSeq" id="WP_115778654.1">
    <property type="nucleotide sequence ID" value="NZ_NJNR01000019.1"/>
</dbReference>
<evidence type="ECO:0000313" key="3">
    <source>
        <dbReference type="Proteomes" id="UP000257074"/>
    </source>
</evidence>
<dbReference type="AlphaFoldDB" id="A0A3D8U080"/>
<keyword evidence="1" id="KW-1133">Transmembrane helix</keyword>
<gene>
    <name evidence="2" type="ORF">CE169_04665</name>
</gene>